<evidence type="ECO:0000313" key="1">
    <source>
        <dbReference type="EMBL" id="QJA94589.1"/>
    </source>
</evidence>
<protein>
    <submittedName>
        <fullName evidence="1">Uncharacterized protein</fullName>
    </submittedName>
</protein>
<gene>
    <name evidence="1" type="ORF">MM415B03820_0011</name>
</gene>
<dbReference type="AlphaFoldDB" id="A0A6M3LJN0"/>
<organism evidence="1">
    <name type="scientific">viral metagenome</name>
    <dbReference type="NCBI Taxonomy" id="1070528"/>
    <lineage>
        <taxon>unclassified sequences</taxon>
        <taxon>metagenomes</taxon>
        <taxon>organismal metagenomes</taxon>
    </lineage>
</organism>
<dbReference type="EMBL" id="MT143244">
    <property type="protein sequence ID" value="QJA94589.1"/>
    <property type="molecule type" value="Genomic_DNA"/>
</dbReference>
<accession>A0A6M3LJN0</accession>
<name>A0A6M3LJN0_9ZZZZ</name>
<proteinExistence type="predicted"/>
<reference evidence="1" key="1">
    <citation type="submission" date="2020-03" db="EMBL/GenBank/DDBJ databases">
        <title>The deep terrestrial virosphere.</title>
        <authorList>
            <person name="Holmfeldt K."/>
            <person name="Nilsson E."/>
            <person name="Simone D."/>
            <person name="Lopez-Fernandez M."/>
            <person name="Wu X."/>
            <person name="de Brujin I."/>
            <person name="Lundin D."/>
            <person name="Andersson A."/>
            <person name="Bertilsson S."/>
            <person name="Dopson M."/>
        </authorList>
    </citation>
    <scope>NUCLEOTIDE SEQUENCE</scope>
    <source>
        <strain evidence="1">MM415B03820</strain>
    </source>
</reference>
<sequence>MNRYGFCKDPDCENPDEATTTTWVKYTKTLPNGGYICQACLEAWYDQDDSLNANRLDMAECGENVGEVLIR</sequence>